<name>A0A6N6RHA5_9FLAO</name>
<feature type="transmembrane region" description="Helical" evidence="2">
    <location>
        <begin position="120"/>
        <end position="143"/>
    </location>
</feature>
<dbReference type="EMBL" id="WBVO01000003">
    <property type="protein sequence ID" value="KAB2813746.1"/>
    <property type="molecule type" value="Genomic_DNA"/>
</dbReference>
<feature type="transmembrane region" description="Helical" evidence="2">
    <location>
        <begin position="331"/>
        <end position="352"/>
    </location>
</feature>
<feature type="transmembrane region" description="Helical" evidence="2">
    <location>
        <begin position="396"/>
        <end position="418"/>
    </location>
</feature>
<feature type="transmembrane region" description="Helical" evidence="2">
    <location>
        <begin position="256"/>
        <end position="276"/>
    </location>
</feature>
<evidence type="ECO:0000256" key="2">
    <source>
        <dbReference type="SAM" id="Phobius"/>
    </source>
</evidence>
<feature type="transmembrane region" description="Helical" evidence="2">
    <location>
        <begin position="155"/>
        <end position="178"/>
    </location>
</feature>
<organism evidence="3 4">
    <name type="scientific">Phaeocystidibacter luteus</name>
    <dbReference type="NCBI Taxonomy" id="911197"/>
    <lineage>
        <taxon>Bacteria</taxon>
        <taxon>Pseudomonadati</taxon>
        <taxon>Bacteroidota</taxon>
        <taxon>Flavobacteriia</taxon>
        <taxon>Flavobacteriales</taxon>
        <taxon>Phaeocystidibacteraceae</taxon>
        <taxon>Phaeocystidibacter</taxon>
    </lineage>
</organism>
<feature type="transmembrane region" description="Helical" evidence="2">
    <location>
        <begin position="430"/>
        <end position="450"/>
    </location>
</feature>
<feature type="transmembrane region" description="Helical" evidence="2">
    <location>
        <begin position="216"/>
        <end position="235"/>
    </location>
</feature>
<gene>
    <name evidence="3" type="ORF">F8C67_06195</name>
</gene>
<feature type="transmembrane region" description="Helical" evidence="2">
    <location>
        <begin position="12"/>
        <end position="30"/>
    </location>
</feature>
<protein>
    <submittedName>
        <fullName evidence="3">Quinol:cytochrome C oxidoreductase</fullName>
    </submittedName>
</protein>
<feature type="transmembrane region" description="Helical" evidence="2">
    <location>
        <begin position="288"/>
        <end position="311"/>
    </location>
</feature>
<comment type="caution">
    <text evidence="3">The sequence shown here is derived from an EMBL/GenBank/DDBJ whole genome shotgun (WGS) entry which is preliminary data.</text>
</comment>
<dbReference type="PANTHER" id="PTHR43044">
    <property type="match status" value="1"/>
</dbReference>
<feature type="compositionally biased region" description="Basic and acidic residues" evidence="1">
    <location>
        <begin position="47"/>
        <end position="109"/>
    </location>
</feature>
<proteinExistence type="predicted"/>
<feature type="transmembrane region" description="Helical" evidence="2">
    <location>
        <begin position="372"/>
        <end position="389"/>
    </location>
</feature>
<dbReference type="AlphaFoldDB" id="A0A6N6RHA5"/>
<dbReference type="RefSeq" id="WP_151666948.1">
    <property type="nucleotide sequence ID" value="NZ_WBVO01000003.1"/>
</dbReference>
<dbReference type="PANTHER" id="PTHR43044:SF1">
    <property type="entry name" value="QUINOL:CYTOCHROME C OXIDOREDUCTASE QUINONE-BINDING SUBUNIT 2"/>
    <property type="match status" value="1"/>
</dbReference>
<keyword evidence="2" id="KW-0812">Transmembrane</keyword>
<evidence type="ECO:0000313" key="3">
    <source>
        <dbReference type="EMBL" id="KAB2813746.1"/>
    </source>
</evidence>
<dbReference type="Proteomes" id="UP000468650">
    <property type="component" value="Unassembled WGS sequence"/>
</dbReference>
<sequence length="474" mass="53556">MFQFTSKAKILAYVLIALGAVSLIIGFTSVPGDHHAEGHDTEMHAEAGHGDAHAEDTHAEEAHHDDAHHGDDHAEEGHGDAHAAAGDDHGHAESHGAHGDHDAHAEHAHHQQQNRPWSAFLVNTIFFLAIGIGSIFFLMIQYVARAGWTVGMFRIFEAVGLFVAIPLIGMLIIVFTGAADVHHIWHWMADGIMDPESANYDAIIAGKEGYLNNTFFIIRAVVYAAVWFGVIYLVRKNSLKEDQEGGTKRYHKIFKIAAFFTVFYGVTSSTSAWDWIMSIDTHWFSTLFGWYTFAGMFVTALATLNLLVVFLRFNGYTPWLNENHQHDLAKFMFAFSIFWTYLWFSQFMLIWYSNIPEEVTYYMQRFGQYNTLFLIMVSMNFIAPVLLVMSRDSKRVMGLVSFTAVIVLVGHWLDHFIMIMPGSVGEYYGFGWAEIGGFMLYAGLFILVVFRNLANAPLLQKNHPMVVESKHFTL</sequence>
<keyword evidence="2" id="KW-1133">Transmembrane helix</keyword>
<evidence type="ECO:0000256" key="1">
    <source>
        <dbReference type="SAM" id="MobiDB-lite"/>
    </source>
</evidence>
<reference evidence="3 4" key="1">
    <citation type="submission" date="2019-09" db="EMBL/GenBank/DDBJ databases">
        <title>Genomes of family Cryomorphaceae.</title>
        <authorList>
            <person name="Bowman J.P."/>
        </authorList>
    </citation>
    <scope>NUCLEOTIDE SEQUENCE [LARGE SCALE GENOMIC DNA]</scope>
    <source>
        <strain evidence="3 4">LMG 25704</strain>
    </source>
</reference>
<feature type="region of interest" description="Disordered" evidence="1">
    <location>
        <begin position="47"/>
        <end position="110"/>
    </location>
</feature>
<keyword evidence="4" id="KW-1185">Reference proteome</keyword>
<accession>A0A6N6RHA5</accession>
<keyword evidence="2" id="KW-0472">Membrane</keyword>
<dbReference type="OrthoDB" id="140980at2"/>
<evidence type="ECO:0000313" key="4">
    <source>
        <dbReference type="Proteomes" id="UP000468650"/>
    </source>
</evidence>